<evidence type="ECO:0000256" key="5">
    <source>
        <dbReference type="ARBA" id="ARBA00023163"/>
    </source>
</evidence>
<dbReference type="Gene3D" id="1.10.10.10">
    <property type="entry name" value="Winged helix-like DNA-binding domain superfamily/Winged helix DNA-binding domain"/>
    <property type="match status" value="1"/>
</dbReference>
<evidence type="ECO:0000313" key="8">
    <source>
        <dbReference type="EMBL" id="OHA42693.1"/>
    </source>
</evidence>
<feature type="domain" description="RNA polymerase sigma factor 70 region 4 type 2" evidence="7">
    <location>
        <begin position="113"/>
        <end position="161"/>
    </location>
</feature>
<dbReference type="GO" id="GO:0003677">
    <property type="term" value="F:DNA binding"/>
    <property type="evidence" value="ECO:0007669"/>
    <property type="project" value="UniProtKB-KW"/>
</dbReference>
<dbReference type="AlphaFoldDB" id="A0A1G2P339"/>
<dbReference type="PANTHER" id="PTHR43133">
    <property type="entry name" value="RNA POLYMERASE ECF-TYPE SIGMA FACTO"/>
    <property type="match status" value="1"/>
</dbReference>
<proteinExistence type="inferred from homology"/>
<name>A0A1G2P339_9BACT</name>
<protein>
    <recommendedName>
        <fullName evidence="10">RNA polymerase sigma factor</fullName>
    </recommendedName>
</protein>
<comment type="caution">
    <text evidence="8">The sequence shown here is derived from an EMBL/GenBank/DDBJ whole genome shotgun (WGS) entry which is preliminary data.</text>
</comment>
<evidence type="ECO:0008006" key="10">
    <source>
        <dbReference type="Google" id="ProtNLM"/>
    </source>
</evidence>
<reference evidence="8 9" key="1">
    <citation type="journal article" date="2016" name="Nat. Commun.">
        <title>Thousands of microbial genomes shed light on interconnected biogeochemical processes in an aquifer system.</title>
        <authorList>
            <person name="Anantharaman K."/>
            <person name="Brown C.T."/>
            <person name="Hug L.A."/>
            <person name="Sharon I."/>
            <person name="Castelle C.J."/>
            <person name="Probst A.J."/>
            <person name="Thomas B.C."/>
            <person name="Singh A."/>
            <person name="Wilkins M.J."/>
            <person name="Karaoz U."/>
            <person name="Brodie E.L."/>
            <person name="Williams K.H."/>
            <person name="Hubbard S.S."/>
            <person name="Banfield J.F."/>
        </authorList>
    </citation>
    <scope>NUCLEOTIDE SEQUENCE [LARGE SCALE GENOMIC DNA]</scope>
</reference>
<dbReference type="InterPro" id="IPR014284">
    <property type="entry name" value="RNA_pol_sigma-70_dom"/>
</dbReference>
<evidence type="ECO:0000259" key="6">
    <source>
        <dbReference type="Pfam" id="PF04542"/>
    </source>
</evidence>
<dbReference type="InterPro" id="IPR036388">
    <property type="entry name" value="WH-like_DNA-bd_sf"/>
</dbReference>
<dbReference type="GO" id="GO:0016987">
    <property type="term" value="F:sigma factor activity"/>
    <property type="evidence" value="ECO:0007669"/>
    <property type="project" value="UniProtKB-KW"/>
</dbReference>
<evidence type="ECO:0000256" key="3">
    <source>
        <dbReference type="ARBA" id="ARBA00023082"/>
    </source>
</evidence>
<organism evidence="8 9">
    <name type="scientific">Candidatus Taylorbacteria bacterium RIFCSPLOWO2_12_FULL_43_20</name>
    <dbReference type="NCBI Taxonomy" id="1802332"/>
    <lineage>
        <taxon>Bacteria</taxon>
        <taxon>Candidatus Tayloriibacteriota</taxon>
    </lineage>
</organism>
<gene>
    <name evidence="8" type="ORF">A3G52_02125</name>
</gene>
<dbReference type="Gene3D" id="1.10.1740.10">
    <property type="match status" value="1"/>
</dbReference>
<dbReference type="InterPro" id="IPR013325">
    <property type="entry name" value="RNA_pol_sigma_r2"/>
</dbReference>
<dbReference type="SUPFAM" id="SSF88659">
    <property type="entry name" value="Sigma3 and sigma4 domains of RNA polymerase sigma factors"/>
    <property type="match status" value="1"/>
</dbReference>
<dbReference type="Pfam" id="PF04542">
    <property type="entry name" value="Sigma70_r2"/>
    <property type="match status" value="1"/>
</dbReference>
<feature type="domain" description="RNA polymerase sigma-70 region 2" evidence="6">
    <location>
        <begin position="16"/>
        <end position="80"/>
    </location>
</feature>
<dbReference type="InterPro" id="IPR013249">
    <property type="entry name" value="RNA_pol_sigma70_r4_t2"/>
</dbReference>
<dbReference type="InterPro" id="IPR007627">
    <property type="entry name" value="RNA_pol_sigma70_r2"/>
</dbReference>
<comment type="similarity">
    <text evidence="1">Belongs to the sigma-70 factor family. ECF subfamily.</text>
</comment>
<dbReference type="InterPro" id="IPR013324">
    <property type="entry name" value="RNA_pol_sigma_r3/r4-like"/>
</dbReference>
<keyword evidence="5" id="KW-0804">Transcription</keyword>
<accession>A0A1G2P339</accession>
<evidence type="ECO:0000313" key="9">
    <source>
        <dbReference type="Proteomes" id="UP000177269"/>
    </source>
</evidence>
<sequence length="177" mass="20536">MSETGDKKEVLAKAYREHEQALLKRSFYKISNRDLADDLVQTTFLKTWEYLLRHKQIDSIRGFLFHVLNRLIIDEYRKEKQDSLDSLLETGFQIALDDSEKLFDQIDGKAAMLLIPLLGDKYEKVVSMRFQEEMTIKEIAEATQQSNNTVVVQIHRGVDKLAILIKVDKKNFSPSSL</sequence>
<evidence type="ECO:0000259" key="7">
    <source>
        <dbReference type="Pfam" id="PF08281"/>
    </source>
</evidence>
<dbReference type="GO" id="GO:0006352">
    <property type="term" value="P:DNA-templated transcription initiation"/>
    <property type="evidence" value="ECO:0007669"/>
    <property type="project" value="InterPro"/>
</dbReference>
<evidence type="ECO:0000256" key="2">
    <source>
        <dbReference type="ARBA" id="ARBA00023015"/>
    </source>
</evidence>
<dbReference type="NCBIfam" id="TIGR02937">
    <property type="entry name" value="sigma70-ECF"/>
    <property type="match status" value="1"/>
</dbReference>
<evidence type="ECO:0000256" key="4">
    <source>
        <dbReference type="ARBA" id="ARBA00023125"/>
    </source>
</evidence>
<dbReference type="EMBL" id="MHSK01000007">
    <property type="protein sequence ID" value="OHA42693.1"/>
    <property type="molecule type" value="Genomic_DNA"/>
</dbReference>
<evidence type="ECO:0000256" key="1">
    <source>
        <dbReference type="ARBA" id="ARBA00010641"/>
    </source>
</evidence>
<dbReference type="Proteomes" id="UP000177269">
    <property type="component" value="Unassembled WGS sequence"/>
</dbReference>
<keyword evidence="4" id="KW-0238">DNA-binding</keyword>
<dbReference type="InterPro" id="IPR039425">
    <property type="entry name" value="RNA_pol_sigma-70-like"/>
</dbReference>
<dbReference type="Pfam" id="PF08281">
    <property type="entry name" value="Sigma70_r4_2"/>
    <property type="match status" value="1"/>
</dbReference>
<keyword evidence="3" id="KW-0731">Sigma factor</keyword>
<keyword evidence="2" id="KW-0805">Transcription regulation</keyword>
<dbReference type="SUPFAM" id="SSF88946">
    <property type="entry name" value="Sigma2 domain of RNA polymerase sigma factors"/>
    <property type="match status" value="1"/>
</dbReference>
<dbReference type="PANTHER" id="PTHR43133:SF8">
    <property type="entry name" value="RNA POLYMERASE SIGMA FACTOR HI_1459-RELATED"/>
    <property type="match status" value="1"/>
</dbReference>